<feature type="transmembrane region" description="Helical" evidence="1">
    <location>
        <begin position="46"/>
        <end position="70"/>
    </location>
</feature>
<dbReference type="AlphaFoldDB" id="A0A364K0C6"/>
<evidence type="ECO:0000256" key="1">
    <source>
        <dbReference type="SAM" id="Phobius"/>
    </source>
</evidence>
<protein>
    <submittedName>
        <fullName evidence="2">Uncharacterized protein DUF1499</fullName>
    </submittedName>
</protein>
<organism evidence="2 3">
    <name type="scientific">Falsochrobactrum ovis</name>
    <dbReference type="NCBI Taxonomy" id="1293442"/>
    <lineage>
        <taxon>Bacteria</taxon>
        <taxon>Pseudomonadati</taxon>
        <taxon>Pseudomonadota</taxon>
        <taxon>Alphaproteobacteria</taxon>
        <taxon>Hyphomicrobiales</taxon>
        <taxon>Brucellaceae</taxon>
        <taxon>Falsochrobactrum</taxon>
    </lineage>
</organism>
<dbReference type="Proteomes" id="UP000249453">
    <property type="component" value="Unassembled WGS sequence"/>
</dbReference>
<keyword evidence="1" id="KW-1133">Transmembrane helix</keyword>
<proteinExistence type="predicted"/>
<sequence length="263" mass="29267">MNKLRYQRRVSRSAIWALRLGVFSALLLFLDFLAHRFWEIETPDAVIIATLSAMLATIALLCAVQGFRNLWQNGDKGGTRSFWGGFLSLVVIALLGVVAGFWYISPPIYDVTTDYETPLRFPSTMPERTFRMNAITSRAETDMIMQLSAYPEVSRRRYDASPDRVGQGVDAVLEGFGWERISPAHGILSQQPVLNFAAVAHSPILGLKSDVVIRLQDEGETTLVDMRAVSRYGNRDMGLNAAFITQFMTALEGEVNKAPADAE</sequence>
<feature type="transmembrane region" description="Helical" evidence="1">
    <location>
        <begin position="16"/>
        <end position="34"/>
    </location>
</feature>
<dbReference type="OrthoDB" id="1523552at2"/>
<dbReference type="InterPro" id="IPR010865">
    <property type="entry name" value="DUF1499"/>
</dbReference>
<accession>A0A364K0C6</accession>
<dbReference type="RefSeq" id="WP_111574146.1">
    <property type="nucleotide sequence ID" value="NZ_JBHEEY010000001.1"/>
</dbReference>
<feature type="transmembrane region" description="Helical" evidence="1">
    <location>
        <begin position="82"/>
        <end position="104"/>
    </location>
</feature>
<gene>
    <name evidence="2" type="ORF">C7374_101655</name>
</gene>
<dbReference type="EMBL" id="QLMK01000001">
    <property type="protein sequence ID" value="RAK34321.1"/>
    <property type="molecule type" value="Genomic_DNA"/>
</dbReference>
<keyword evidence="1" id="KW-0812">Transmembrane</keyword>
<keyword evidence="1" id="KW-0472">Membrane</keyword>
<reference evidence="2 3" key="1">
    <citation type="submission" date="2018-06" db="EMBL/GenBank/DDBJ databases">
        <title>Genomic Encyclopedia of Type Strains, Phase IV (KMG-IV): sequencing the most valuable type-strain genomes for metagenomic binning, comparative biology and taxonomic classification.</title>
        <authorList>
            <person name="Goeker M."/>
        </authorList>
    </citation>
    <scope>NUCLEOTIDE SEQUENCE [LARGE SCALE GENOMIC DNA]</scope>
    <source>
        <strain evidence="2 3">DSM 26720</strain>
    </source>
</reference>
<evidence type="ECO:0000313" key="3">
    <source>
        <dbReference type="Proteomes" id="UP000249453"/>
    </source>
</evidence>
<comment type="caution">
    <text evidence="2">The sequence shown here is derived from an EMBL/GenBank/DDBJ whole genome shotgun (WGS) entry which is preliminary data.</text>
</comment>
<dbReference type="Pfam" id="PF07386">
    <property type="entry name" value="DUF1499"/>
    <property type="match status" value="1"/>
</dbReference>
<evidence type="ECO:0000313" key="2">
    <source>
        <dbReference type="EMBL" id="RAK34321.1"/>
    </source>
</evidence>
<name>A0A364K0C6_9HYPH</name>
<keyword evidence="3" id="KW-1185">Reference proteome</keyword>